<proteinExistence type="predicted"/>
<keyword evidence="2" id="KW-1185">Reference proteome</keyword>
<evidence type="ECO:0000313" key="1">
    <source>
        <dbReference type="EMBL" id="GFO21731.1"/>
    </source>
</evidence>
<sequence>MCAVYIGVCSFDVNGNFRMDPLPKLDKGNLVNFDLNVQISLEQAQDQLLLVLSGDTLEFDNETAPEIVQWKLTSPDGIVYNKTSLQLDLQESVYVPLNNDFGLAYRLNLSSGLDIGNWTLRSTYHMIVRENIVAGSLLRGILTVTAHWSKTAVSWGSRTLASNYIISPTGTVSLYSDSPTSLPIMSTFTAQMVYSASHPYSLDAEIEGYTSVEAISREVRLTVQQMVVLTNLTRGITSEAMADLQKTHASLLSSLESYQNDVALLDLPPLTVADVDTLEVENETGPEVAVNFTVRVEDYSLLQDGDQWPVHLGMGFHGNAIWLGVILISIEAPQERVPTLLVTTTQLRQCAYDGRTIVGLQTIIWHNVTSSTATAYNVTFNLYLPAYLQMTANSFTKPKDNNISVNQEGTVITAEIARLTFSDPFFLYLTLSADLSDVQVKKASKRTIVYEVVYNDRWANRTEITTNLAYNSLSMNALCSKRLTWTTSTDCTCGHDSSRVDCGCCVGGACQCGEPRPHACAPCDQMWRCVQYKKGFEEVTYLKSPNIRCDSYYLRRGRATETSCHKQLHGNPSGYLALSPVVGVVTAMDSSSGHLYGIANNGRSYVISKDSGESWEHFSDDEYTNVTSGSAVSIEWAEFQTPNY</sequence>
<dbReference type="Proteomes" id="UP000735302">
    <property type="component" value="Unassembled WGS sequence"/>
</dbReference>
<accession>A0AAV4BEH3</accession>
<gene>
    <name evidence="1" type="ORF">PoB_004823600</name>
</gene>
<dbReference type="AlphaFoldDB" id="A0AAV4BEH3"/>
<organism evidence="1 2">
    <name type="scientific">Plakobranchus ocellatus</name>
    <dbReference type="NCBI Taxonomy" id="259542"/>
    <lineage>
        <taxon>Eukaryota</taxon>
        <taxon>Metazoa</taxon>
        <taxon>Spiralia</taxon>
        <taxon>Lophotrochozoa</taxon>
        <taxon>Mollusca</taxon>
        <taxon>Gastropoda</taxon>
        <taxon>Heterobranchia</taxon>
        <taxon>Euthyneura</taxon>
        <taxon>Panpulmonata</taxon>
        <taxon>Sacoglossa</taxon>
        <taxon>Placobranchoidea</taxon>
        <taxon>Plakobranchidae</taxon>
        <taxon>Plakobranchus</taxon>
    </lineage>
</organism>
<dbReference type="EMBL" id="BLXT01005284">
    <property type="protein sequence ID" value="GFO21731.1"/>
    <property type="molecule type" value="Genomic_DNA"/>
</dbReference>
<name>A0AAV4BEH3_9GAST</name>
<comment type="caution">
    <text evidence="1">The sequence shown here is derived from an EMBL/GenBank/DDBJ whole genome shotgun (WGS) entry which is preliminary data.</text>
</comment>
<protein>
    <submittedName>
        <fullName evidence="1">Uncharacterized protein</fullName>
    </submittedName>
</protein>
<reference evidence="1 2" key="1">
    <citation type="journal article" date="2021" name="Elife">
        <title>Chloroplast acquisition without the gene transfer in kleptoplastic sea slugs, Plakobranchus ocellatus.</title>
        <authorList>
            <person name="Maeda T."/>
            <person name="Takahashi S."/>
            <person name="Yoshida T."/>
            <person name="Shimamura S."/>
            <person name="Takaki Y."/>
            <person name="Nagai Y."/>
            <person name="Toyoda A."/>
            <person name="Suzuki Y."/>
            <person name="Arimoto A."/>
            <person name="Ishii H."/>
            <person name="Satoh N."/>
            <person name="Nishiyama T."/>
            <person name="Hasebe M."/>
            <person name="Maruyama T."/>
            <person name="Minagawa J."/>
            <person name="Obokata J."/>
            <person name="Shigenobu S."/>
        </authorList>
    </citation>
    <scope>NUCLEOTIDE SEQUENCE [LARGE SCALE GENOMIC DNA]</scope>
</reference>
<evidence type="ECO:0000313" key="2">
    <source>
        <dbReference type="Proteomes" id="UP000735302"/>
    </source>
</evidence>